<dbReference type="Proteomes" id="UP000019150">
    <property type="component" value="Chromosome"/>
</dbReference>
<protein>
    <submittedName>
        <fullName evidence="6">Putative transcriptional regulator, TetR family</fullName>
    </submittedName>
</protein>
<sequence length="191" mass="20622">MTRDALVAAARPLFARTGFSEVSVEAIVRAASVSRGALYHHFTDKNELFAAVLEEIESEVADRIRAAAADGADADPIDVMRSGAAAFLDACAEPEIHRIMLVDAPAVLGWVRWTEISAQNNMGLIQDLLAQSIETGRIPVQPVDPLAHTLLGALREAALYLARSEDTARARREVGDVIDRLIRNLAADPSQ</sequence>
<dbReference type="InterPro" id="IPR049484">
    <property type="entry name" value="Rv0078-like_C"/>
</dbReference>
<keyword evidence="3" id="KW-0804">Transcription</keyword>
<dbReference type="FunFam" id="1.10.10.60:FF:000141">
    <property type="entry name" value="TetR family transcriptional regulator"/>
    <property type="match status" value="1"/>
</dbReference>
<dbReference type="eggNOG" id="COG1309">
    <property type="taxonomic scope" value="Bacteria"/>
</dbReference>
<dbReference type="STRING" id="1415166.NONO_c03980"/>
<dbReference type="AlphaFoldDB" id="W5T7N5"/>
<evidence type="ECO:0000259" key="5">
    <source>
        <dbReference type="PROSITE" id="PS50977"/>
    </source>
</evidence>
<keyword evidence="7" id="KW-1185">Reference proteome</keyword>
<evidence type="ECO:0000256" key="1">
    <source>
        <dbReference type="ARBA" id="ARBA00023015"/>
    </source>
</evidence>
<evidence type="ECO:0000256" key="2">
    <source>
        <dbReference type="ARBA" id="ARBA00023125"/>
    </source>
</evidence>
<name>W5T7N5_9NOCA</name>
<dbReference type="PANTHER" id="PTHR30055:SF234">
    <property type="entry name" value="HTH-TYPE TRANSCRIPTIONAL REGULATOR BETI"/>
    <property type="match status" value="1"/>
</dbReference>
<dbReference type="InterPro" id="IPR023772">
    <property type="entry name" value="DNA-bd_HTH_TetR-type_CS"/>
</dbReference>
<keyword evidence="2 4" id="KW-0238">DNA-binding</keyword>
<dbReference type="InterPro" id="IPR009057">
    <property type="entry name" value="Homeodomain-like_sf"/>
</dbReference>
<dbReference type="Pfam" id="PF21351">
    <property type="entry name" value="TetR_C_41"/>
    <property type="match status" value="1"/>
</dbReference>
<gene>
    <name evidence="6" type="ORF">NONO_c03980</name>
</gene>
<dbReference type="KEGG" id="nno:NONO_c03980"/>
<dbReference type="GO" id="GO:0000976">
    <property type="term" value="F:transcription cis-regulatory region binding"/>
    <property type="evidence" value="ECO:0007669"/>
    <property type="project" value="TreeGrafter"/>
</dbReference>
<dbReference type="PANTHER" id="PTHR30055">
    <property type="entry name" value="HTH-TYPE TRANSCRIPTIONAL REGULATOR RUTR"/>
    <property type="match status" value="1"/>
</dbReference>
<dbReference type="InterPro" id="IPR050109">
    <property type="entry name" value="HTH-type_TetR-like_transc_reg"/>
</dbReference>
<dbReference type="SUPFAM" id="SSF46689">
    <property type="entry name" value="Homeodomain-like"/>
    <property type="match status" value="1"/>
</dbReference>
<feature type="DNA-binding region" description="H-T-H motif" evidence="4">
    <location>
        <begin position="23"/>
        <end position="42"/>
    </location>
</feature>
<evidence type="ECO:0000313" key="7">
    <source>
        <dbReference type="Proteomes" id="UP000019150"/>
    </source>
</evidence>
<dbReference type="Gene3D" id="1.10.357.10">
    <property type="entry name" value="Tetracycline Repressor, domain 2"/>
    <property type="match status" value="1"/>
</dbReference>
<evidence type="ECO:0000256" key="3">
    <source>
        <dbReference type="ARBA" id="ARBA00023163"/>
    </source>
</evidence>
<dbReference type="InterPro" id="IPR001647">
    <property type="entry name" value="HTH_TetR"/>
</dbReference>
<proteinExistence type="predicted"/>
<dbReference type="EMBL" id="CP006850">
    <property type="protein sequence ID" value="AHH15212.1"/>
    <property type="molecule type" value="Genomic_DNA"/>
</dbReference>
<evidence type="ECO:0000313" key="6">
    <source>
        <dbReference type="EMBL" id="AHH15212.1"/>
    </source>
</evidence>
<keyword evidence="1" id="KW-0805">Transcription regulation</keyword>
<dbReference type="HOGENOM" id="CLU_069356_24_2_11"/>
<dbReference type="GO" id="GO:0003700">
    <property type="term" value="F:DNA-binding transcription factor activity"/>
    <property type="evidence" value="ECO:0007669"/>
    <property type="project" value="TreeGrafter"/>
</dbReference>
<dbReference type="GO" id="GO:0045892">
    <property type="term" value="P:negative regulation of DNA-templated transcription"/>
    <property type="evidence" value="ECO:0007669"/>
    <property type="project" value="UniProtKB-ARBA"/>
</dbReference>
<dbReference type="PATRIC" id="fig|1415166.3.peg.401"/>
<dbReference type="PRINTS" id="PR00455">
    <property type="entry name" value="HTHTETR"/>
</dbReference>
<dbReference type="Pfam" id="PF00440">
    <property type="entry name" value="TetR_N"/>
    <property type="match status" value="1"/>
</dbReference>
<reference evidence="6 7" key="1">
    <citation type="journal article" date="2014" name="Appl. Environ. Microbiol.">
        <title>Insights into the Microbial Degradation of Rubber and Gutta-Percha by Analysis of the Complete Genome of Nocardia nova SH22a.</title>
        <authorList>
            <person name="Luo Q."/>
            <person name="Hiessl S."/>
            <person name="Poehlein A."/>
            <person name="Daniel R."/>
            <person name="Steinbuchel A."/>
        </authorList>
    </citation>
    <scope>NUCLEOTIDE SEQUENCE [LARGE SCALE GENOMIC DNA]</scope>
    <source>
        <strain evidence="6">SH22a</strain>
    </source>
</reference>
<organism evidence="6 7">
    <name type="scientific">Nocardia nova SH22a</name>
    <dbReference type="NCBI Taxonomy" id="1415166"/>
    <lineage>
        <taxon>Bacteria</taxon>
        <taxon>Bacillati</taxon>
        <taxon>Actinomycetota</taxon>
        <taxon>Actinomycetes</taxon>
        <taxon>Mycobacteriales</taxon>
        <taxon>Nocardiaceae</taxon>
        <taxon>Nocardia</taxon>
    </lineage>
</organism>
<dbReference type="PROSITE" id="PS01081">
    <property type="entry name" value="HTH_TETR_1"/>
    <property type="match status" value="1"/>
</dbReference>
<accession>W5T7N5</accession>
<feature type="domain" description="HTH tetR-type" evidence="5">
    <location>
        <begin position="1"/>
        <end position="60"/>
    </location>
</feature>
<evidence type="ECO:0000256" key="4">
    <source>
        <dbReference type="PROSITE-ProRule" id="PRU00335"/>
    </source>
</evidence>
<dbReference type="PROSITE" id="PS50977">
    <property type="entry name" value="HTH_TETR_2"/>
    <property type="match status" value="1"/>
</dbReference>